<dbReference type="Proteomes" id="UP000193519">
    <property type="component" value="Chromosome"/>
</dbReference>
<evidence type="ECO:0000313" key="2">
    <source>
        <dbReference type="Proteomes" id="UP000193519"/>
    </source>
</evidence>
<reference evidence="1" key="1">
    <citation type="submission" date="2022-06" db="EMBL/GenBank/DDBJ databases">
        <title>Complete genomes of Listeria monocytogenes strains L58-55 and 6179.</title>
        <authorList>
            <person name="Schmitz-Esser S."/>
            <person name="Tibbs-Cortes B.W."/>
        </authorList>
    </citation>
    <scope>NUCLEOTIDE SEQUENCE</scope>
    <source>
        <strain evidence="1">L58-55</strain>
    </source>
</reference>
<organism evidence="1 2">
    <name type="scientific">Listeria monocytogenes</name>
    <dbReference type="NCBI Taxonomy" id="1639"/>
    <lineage>
        <taxon>Bacteria</taxon>
        <taxon>Bacillati</taxon>
        <taxon>Bacillota</taxon>
        <taxon>Bacilli</taxon>
        <taxon>Bacillales</taxon>
        <taxon>Listeriaceae</taxon>
        <taxon>Listeria</taxon>
    </lineage>
</organism>
<name>A0AAX3BZL8_LISMN</name>
<dbReference type="EMBL" id="CP098507">
    <property type="protein sequence ID" value="UUJ80659.1"/>
    <property type="molecule type" value="Genomic_DNA"/>
</dbReference>
<evidence type="ECO:0000313" key="1">
    <source>
        <dbReference type="EMBL" id="UUJ80659.1"/>
    </source>
</evidence>
<gene>
    <name evidence="1" type="ORF">BES38_05455</name>
</gene>
<dbReference type="AlphaFoldDB" id="A0AAX3BZL8"/>
<accession>A0AAX3BZL8</accession>
<proteinExistence type="predicted"/>
<dbReference type="RefSeq" id="WP_014930672.1">
    <property type="nucleotide sequence ID" value="NZ_CADFZX010000045.1"/>
</dbReference>
<sequence length="58" mass="6786">MRKNEQDLLNQLGKRRIGIQHQIASLIHTEKCSLKEALAMTDKEIESVYNEMRMLLES</sequence>
<protein>
    <submittedName>
        <fullName evidence="1">Uncharacterized protein</fullName>
    </submittedName>
</protein>